<evidence type="ECO:0000313" key="2">
    <source>
        <dbReference type="EMBL" id="GAB1317072.1"/>
    </source>
</evidence>
<accession>A0ABQ0GH45</accession>
<dbReference type="Proteomes" id="UP001628179">
    <property type="component" value="Unassembled WGS sequence"/>
</dbReference>
<dbReference type="PANTHER" id="PTHR38166">
    <property type="entry name" value="C2H2-TYPE DOMAIN-CONTAINING PROTEIN-RELATED"/>
    <property type="match status" value="1"/>
</dbReference>
<feature type="compositionally biased region" description="Acidic residues" evidence="1">
    <location>
        <begin position="108"/>
        <end position="118"/>
    </location>
</feature>
<dbReference type="EMBL" id="BAAFSV010000004">
    <property type="protein sequence ID" value="GAB1317072.1"/>
    <property type="molecule type" value="Genomic_DNA"/>
</dbReference>
<name>A0ABQ0GH45_9PEZI</name>
<feature type="region of interest" description="Disordered" evidence="1">
    <location>
        <begin position="164"/>
        <end position="238"/>
    </location>
</feature>
<gene>
    <name evidence="2" type="ORF">MFIFM68171_07282</name>
</gene>
<dbReference type="RefSeq" id="XP_070918803.1">
    <property type="nucleotide sequence ID" value="XM_071062702.1"/>
</dbReference>
<proteinExistence type="predicted"/>
<feature type="compositionally biased region" description="Polar residues" evidence="1">
    <location>
        <begin position="177"/>
        <end position="186"/>
    </location>
</feature>
<feature type="region of interest" description="Disordered" evidence="1">
    <location>
        <begin position="304"/>
        <end position="326"/>
    </location>
</feature>
<evidence type="ECO:0008006" key="4">
    <source>
        <dbReference type="Google" id="ProtNLM"/>
    </source>
</evidence>
<organism evidence="2 3">
    <name type="scientific">Madurella fahalii</name>
    <dbReference type="NCBI Taxonomy" id="1157608"/>
    <lineage>
        <taxon>Eukaryota</taxon>
        <taxon>Fungi</taxon>
        <taxon>Dikarya</taxon>
        <taxon>Ascomycota</taxon>
        <taxon>Pezizomycotina</taxon>
        <taxon>Sordariomycetes</taxon>
        <taxon>Sordariomycetidae</taxon>
        <taxon>Sordariales</taxon>
        <taxon>Sordariales incertae sedis</taxon>
        <taxon>Madurella</taxon>
    </lineage>
</organism>
<comment type="caution">
    <text evidence="2">The sequence shown here is derived from an EMBL/GenBank/DDBJ whole genome shotgun (WGS) entry which is preliminary data.</text>
</comment>
<evidence type="ECO:0000313" key="3">
    <source>
        <dbReference type="Proteomes" id="UP001628179"/>
    </source>
</evidence>
<feature type="region of interest" description="Disordered" evidence="1">
    <location>
        <begin position="1"/>
        <end position="119"/>
    </location>
</feature>
<feature type="compositionally biased region" description="Polar residues" evidence="1">
    <location>
        <begin position="314"/>
        <end position="326"/>
    </location>
</feature>
<dbReference type="GeneID" id="98178025"/>
<keyword evidence="3" id="KW-1185">Reference proteome</keyword>
<protein>
    <recommendedName>
        <fullName evidence="4">C2H2-type domain-containing protein</fullName>
    </recommendedName>
</protein>
<sequence>MSGDKDYKEGLLTTEGLGSGQQSGGSASDDGASEPEDQSIFAFQGPSVLRVSAGDSQSEPSGAKRPTLDNMPVSIHPSRNMTAESRTFMGFGGHLGEPAEETGNSDMEYNDNESDITNDSEGSLIEAFEDLTPSNLQIISDQMQKEGEVVDRMSSRLQSMMARPCQHGTRQHPAGNYSGSGSSTFDLSRGVRSSWPGLGTSRRSRRQQIDEVNDDHNSGRDDSDDEKNKRGSTTGGRRFACPVFKRYPESDQLSKVCYGPGWPDMHRLKEHLEWTHLKPPFLCHRCQHVFEADMELSGHLQQQLPCDKREPLGTTKSDPSTEINGG</sequence>
<reference evidence="2 3" key="1">
    <citation type="submission" date="2024-09" db="EMBL/GenBank/DDBJ databases">
        <title>Itraconazole resistance in Madurella fahalii resulting from another homologue of gene encoding cytochrome P450 14-alpha sterol demethylase (CYP51).</title>
        <authorList>
            <person name="Yoshioka I."/>
            <person name="Fahal A.H."/>
            <person name="Kaneko S."/>
            <person name="Yaguchi T."/>
        </authorList>
    </citation>
    <scope>NUCLEOTIDE SEQUENCE [LARGE SCALE GENOMIC DNA]</scope>
    <source>
        <strain evidence="2 3">IFM 68171</strain>
    </source>
</reference>
<evidence type="ECO:0000256" key="1">
    <source>
        <dbReference type="SAM" id="MobiDB-lite"/>
    </source>
</evidence>
<feature type="compositionally biased region" description="Basic and acidic residues" evidence="1">
    <location>
        <begin position="214"/>
        <end position="229"/>
    </location>
</feature>
<dbReference type="PANTHER" id="PTHR38166:SF1">
    <property type="entry name" value="C2H2-TYPE DOMAIN-CONTAINING PROTEIN"/>
    <property type="match status" value="1"/>
</dbReference>